<evidence type="ECO:0000313" key="2">
    <source>
        <dbReference type="EMBL" id="QIE58523.1"/>
    </source>
</evidence>
<keyword evidence="3" id="KW-1185">Reference proteome</keyword>
<sequence>MLLNRLSSFFVMILLAVTLMTSCKTKDTQTSVTTPSILVQLYDATSVSVLESTYKNYSLEEQKVVSRPMNIFLFTFNSEKITDKALIEELKTSELVKEAQQNRTVQTRN</sequence>
<dbReference type="AlphaFoldDB" id="A0A6G6GJC7"/>
<feature type="chain" id="PRO_5026058433" evidence="1">
    <location>
        <begin position="17"/>
        <end position="109"/>
    </location>
</feature>
<evidence type="ECO:0000313" key="3">
    <source>
        <dbReference type="Proteomes" id="UP000505306"/>
    </source>
</evidence>
<dbReference type="RefSeq" id="WP_164678530.1">
    <property type="nucleotide sequence ID" value="NZ_CP049057.1"/>
</dbReference>
<dbReference type="PROSITE" id="PS51257">
    <property type="entry name" value="PROKAR_LIPOPROTEIN"/>
    <property type="match status" value="1"/>
</dbReference>
<name>A0A6G6GJC7_9FLAO</name>
<protein>
    <submittedName>
        <fullName evidence="2">Uncharacterized protein</fullName>
    </submittedName>
</protein>
<dbReference type="KEGG" id="mgel:G5B37_02805"/>
<proteinExistence type="predicted"/>
<feature type="signal peptide" evidence="1">
    <location>
        <begin position="1"/>
        <end position="16"/>
    </location>
</feature>
<reference evidence="2 3" key="1">
    <citation type="submission" date="2020-02" db="EMBL/GenBank/DDBJ databases">
        <title>Complete genome sequence of Flavobacteriaceae bacterium.</title>
        <authorList>
            <person name="Kim S.-J."/>
            <person name="Kim Y.-S."/>
            <person name="Kim K.-H."/>
        </authorList>
    </citation>
    <scope>NUCLEOTIDE SEQUENCE [LARGE SCALE GENOMIC DNA]</scope>
    <source>
        <strain evidence="2 3">RR4-40</strain>
    </source>
</reference>
<dbReference type="EMBL" id="CP049057">
    <property type="protein sequence ID" value="QIE58523.1"/>
    <property type="molecule type" value="Genomic_DNA"/>
</dbReference>
<dbReference type="Proteomes" id="UP000505306">
    <property type="component" value="Chromosome"/>
</dbReference>
<organism evidence="2 3">
    <name type="scientific">Rasiella rasia</name>
    <dbReference type="NCBI Taxonomy" id="2744027"/>
    <lineage>
        <taxon>Bacteria</taxon>
        <taxon>Pseudomonadati</taxon>
        <taxon>Bacteroidota</taxon>
        <taxon>Flavobacteriia</taxon>
        <taxon>Flavobacteriales</taxon>
        <taxon>Flavobacteriaceae</taxon>
        <taxon>Rasiella</taxon>
    </lineage>
</organism>
<evidence type="ECO:0000256" key="1">
    <source>
        <dbReference type="SAM" id="SignalP"/>
    </source>
</evidence>
<accession>A0A6G6GJC7</accession>
<keyword evidence="1" id="KW-0732">Signal</keyword>
<gene>
    <name evidence="2" type="ORF">G5B37_02805</name>
</gene>